<proteinExistence type="predicted"/>
<dbReference type="Proteomes" id="UP000279259">
    <property type="component" value="Unassembled WGS sequence"/>
</dbReference>
<feature type="compositionally biased region" description="Basic and acidic residues" evidence="1">
    <location>
        <begin position="146"/>
        <end position="160"/>
    </location>
</feature>
<dbReference type="EMBL" id="RSCD01000023">
    <property type="protein sequence ID" value="RSH83765.1"/>
    <property type="molecule type" value="Genomic_DNA"/>
</dbReference>
<dbReference type="OrthoDB" id="2571549at2759"/>
<keyword evidence="2" id="KW-0812">Transmembrane</keyword>
<accession>A0A427XYH6</accession>
<gene>
    <name evidence="3" type="ORF">EHS25_005380</name>
</gene>
<organism evidence="3 4">
    <name type="scientific">Saitozyma podzolica</name>
    <dbReference type="NCBI Taxonomy" id="1890683"/>
    <lineage>
        <taxon>Eukaryota</taxon>
        <taxon>Fungi</taxon>
        <taxon>Dikarya</taxon>
        <taxon>Basidiomycota</taxon>
        <taxon>Agaricomycotina</taxon>
        <taxon>Tremellomycetes</taxon>
        <taxon>Tremellales</taxon>
        <taxon>Trimorphomycetaceae</taxon>
        <taxon>Saitozyma</taxon>
    </lineage>
</organism>
<sequence length="185" mass="19672">MSANKPTYDAVAAKSPDAHDEHEHLAEAPPSYDASVAKVLVPDAGSSSASAAAPPPPSGSQTNYHVVPQGHHVHPHHHHHADMPDAPGQAEQGGLVGRPSPEVARARAMRRFWSAFFVAWGIWICLGLLIGGGASDVSRNPPGRHGHWDNNGEWHEDRSTTRNWHPKTRTAQAMGAAPTADSAIA</sequence>
<comment type="caution">
    <text evidence="3">The sequence shown here is derived from an EMBL/GenBank/DDBJ whole genome shotgun (WGS) entry which is preliminary data.</text>
</comment>
<keyword evidence="2" id="KW-1133">Transmembrane helix</keyword>
<feature type="region of interest" description="Disordered" evidence="1">
    <location>
        <begin position="1"/>
        <end position="99"/>
    </location>
</feature>
<evidence type="ECO:0000256" key="1">
    <source>
        <dbReference type="SAM" id="MobiDB-lite"/>
    </source>
</evidence>
<dbReference type="AlphaFoldDB" id="A0A427XYH6"/>
<feature type="compositionally biased region" description="Basic and acidic residues" evidence="1">
    <location>
        <begin position="16"/>
        <end position="26"/>
    </location>
</feature>
<feature type="region of interest" description="Disordered" evidence="1">
    <location>
        <begin position="141"/>
        <end position="185"/>
    </location>
</feature>
<reference evidence="3 4" key="1">
    <citation type="submission" date="2018-11" db="EMBL/GenBank/DDBJ databases">
        <title>Genome sequence of Saitozyma podzolica DSM 27192.</title>
        <authorList>
            <person name="Aliyu H."/>
            <person name="Gorte O."/>
            <person name="Ochsenreither K."/>
        </authorList>
    </citation>
    <scope>NUCLEOTIDE SEQUENCE [LARGE SCALE GENOMIC DNA]</scope>
    <source>
        <strain evidence="3 4">DSM 27192</strain>
    </source>
</reference>
<evidence type="ECO:0000313" key="4">
    <source>
        <dbReference type="Proteomes" id="UP000279259"/>
    </source>
</evidence>
<name>A0A427XYH6_9TREE</name>
<keyword evidence="4" id="KW-1185">Reference proteome</keyword>
<feature type="transmembrane region" description="Helical" evidence="2">
    <location>
        <begin position="112"/>
        <end position="134"/>
    </location>
</feature>
<protein>
    <submittedName>
        <fullName evidence="3">Uncharacterized protein</fullName>
    </submittedName>
</protein>
<evidence type="ECO:0000256" key="2">
    <source>
        <dbReference type="SAM" id="Phobius"/>
    </source>
</evidence>
<feature type="compositionally biased region" description="Basic residues" evidence="1">
    <location>
        <begin position="71"/>
        <end position="80"/>
    </location>
</feature>
<keyword evidence="2" id="KW-0472">Membrane</keyword>
<evidence type="ECO:0000313" key="3">
    <source>
        <dbReference type="EMBL" id="RSH83765.1"/>
    </source>
</evidence>